<dbReference type="AlphaFoldDB" id="A0A314Z0X3"/>
<sequence>MQHLPEDCEGQRGIWRITRRKKIRSATPKARWMRVTFGQKSNLRRSGLSMRYFLPLDGDFWPDEKASEVWFTT</sequence>
<protein>
    <submittedName>
        <fullName evidence="1">Uncharacterized protein</fullName>
    </submittedName>
</protein>
<organism evidence="1 2">
    <name type="scientific">Prunus yedoensis var. nudiflora</name>
    <dbReference type="NCBI Taxonomy" id="2094558"/>
    <lineage>
        <taxon>Eukaryota</taxon>
        <taxon>Viridiplantae</taxon>
        <taxon>Streptophyta</taxon>
        <taxon>Embryophyta</taxon>
        <taxon>Tracheophyta</taxon>
        <taxon>Spermatophyta</taxon>
        <taxon>Magnoliopsida</taxon>
        <taxon>eudicotyledons</taxon>
        <taxon>Gunneridae</taxon>
        <taxon>Pentapetalae</taxon>
        <taxon>rosids</taxon>
        <taxon>fabids</taxon>
        <taxon>Rosales</taxon>
        <taxon>Rosaceae</taxon>
        <taxon>Amygdaloideae</taxon>
        <taxon>Amygdaleae</taxon>
        <taxon>Prunus</taxon>
    </lineage>
</organism>
<evidence type="ECO:0000313" key="1">
    <source>
        <dbReference type="EMBL" id="PQQ12363.1"/>
    </source>
</evidence>
<accession>A0A314Z0X3</accession>
<evidence type="ECO:0000313" key="2">
    <source>
        <dbReference type="Proteomes" id="UP000250321"/>
    </source>
</evidence>
<name>A0A314Z0X3_PRUYE</name>
<proteinExistence type="predicted"/>
<dbReference type="EMBL" id="PJQY01000359">
    <property type="protein sequence ID" value="PQQ12363.1"/>
    <property type="molecule type" value="Genomic_DNA"/>
</dbReference>
<dbReference type="Proteomes" id="UP000250321">
    <property type="component" value="Unassembled WGS sequence"/>
</dbReference>
<comment type="caution">
    <text evidence="1">The sequence shown here is derived from an EMBL/GenBank/DDBJ whole genome shotgun (WGS) entry which is preliminary data.</text>
</comment>
<keyword evidence="2" id="KW-1185">Reference proteome</keyword>
<reference evidence="1 2" key="1">
    <citation type="submission" date="2018-02" db="EMBL/GenBank/DDBJ databases">
        <title>Draft genome of wild Prunus yedoensis var. nudiflora.</title>
        <authorList>
            <person name="Baek S."/>
            <person name="Kim J.-H."/>
            <person name="Choi K."/>
            <person name="Kim G.-B."/>
            <person name="Cho A."/>
            <person name="Jang H."/>
            <person name="Shin C.-H."/>
            <person name="Yu H.-J."/>
            <person name="Mun J.-H."/>
        </authorList>
    </citation>
    <scope>NUCLEOTIDE SEQUENCE [LARGE SCALE GENOMIC DNA]</scope>
    <source>
        <strain evidence="2">cv. Jeju island</strain>
        <tissue evidence="1">Leaf</tissue>
    </source>
</reference>
<gene>
    <name evidence="1" type="ORF">Pyn_27554</name>
</gene>